<reference evidence="2 3" key="1">
    <citation type="submission" date="2019-05" db="EMBL/GenBank/DDBJ databases">
        <title>Pseudomonas sp. SC006 isolated from lettuce that can produce HBGAs.</title>
        <authorList>
            <person name="Wang D."/>
            <person name="Liao N."/>
            <person name="Liu D."/>
            <person name="Zhang Z."/>
            <person name="Zou S."/>
        </authorList>
    </citation>
    <scope>NUCLEOTIDE SEQUENCE [LARGE SCALE GENOMIC DNA]</scope>
    <source>
        <strain evidence="2 3">SC006</strain>
    </source>
</reference>
<keyword evidence="3" id="KW-1185">Reference proteome</keyword>
<feature type="transmembrane region" description="Helical" evidence="1">
    <location>
        <begin position="353"/>
        <end position="374"/>
    </location>
</feature>
<evidence type="ECO:0000313" key="2">
    <source>
        <dbReference type="EMBL" id="TLP60049.1"/>
    </source>
</evidence>
<organism evidence="2 3">
    <name type="scientific">Pseudomonas mosselii</name>
    <dbReference type="NCBI Taxonomy" id="78327"/>
    <lineage>
        <taxon>Bacteria</taxon>
        <taxon>Pseudomonadati</taxon>
        <taxon>Pseudomonadota</taxon>
        <taxon>Gammaproteobacteria</taxon>
        <taxon>Pseudomonadales</taxon>
        <taxon>Pseudomonadaceae</taxon>
        <taxon>Pseudomonas</taxon>
    </lineage>
</organism>
<evidence type="ECO:0008006" key="4">
    <source>
        <dbReference type="Google" id="ProtNLM"/>
    </source>
</evidence>
<evidence type="ECO:0000313" key="3">
    <source>
        <dbReference type="Proteomes" id="UP000309819"/>
    </source>
</evidence>
<dbReference type="OrthoDB" id="1317478at2"/>
<dbReference type="RefSeq" id="WP_138219789.1">
    <property type="nucleotide sequence ID" value="NZ_VAUO01000005.1"/>
</dbReference>
<comment type="caution">
    <text evidence="2">The sequence shown here is derived from an EMBL/GenBank/DDBJ whole genome shotgun (WGS) entry which is preliminary data.</text>
</comment>
<protein>
    <recommendedName>
        <fullName evidence="4">Glucosyl transferase GtrII</fullName>
    </recommendedName>
</protein>
<dbReference type="EMBL" id="VAUO01000005">
    <property type="protein sequence ID" value="TLP60049.1"/>
    <property type="molecule type" value="Genomic_DNA"/>
</dbReference>
<evidence type="ECO:0000256" key="1">
    <source>
        <dbReference type="SAM" id="Phobius"/>
    </source>
</evidence>
<name>A0A5R8Z2Q9_9PSED</name>
<dbReference type="InterPro" id="IPR025686">
    <property type="entry name" value="Glucos_trans_II"/>
</dbReference>
<feature type="transmembrane region" description="Helical" evidence="1">
    <location>
        <begin position="204"/>
        <end position="225"/>
    </location>
</feature>
<gene>
    <name evidence="2" type="ORF">FEM01_12640</name>
</gene>
<feature type="transmembrane region" description="Helical" evidence="1">
    <location>
        <begin position="99"/>
        <end position="120"/>
    </location>
</feature>
<dbReference type="Pfam" id="PF14264">
    <property type="entry name" value="Glucos_trans_II"/>
    <property type="match status" value="1"/>
</dbReference>
<feature type="transmembrane region" description="Helical" evidence="1">
    <location>
        <begin position="62"/>
        <end position="87"/>
    </location>
</feature>
<accession>A0A5R8Z2Q9</accession>
<dbReference type="Proteomes" id="UP000309819">
    <property type="component" value="Unassembled WGS sequence"/>
</dbReference>
<keyword evidence="1" id="KW-0812">Transmembrane</keyword>
<proteinExistence type="predicted"/>
<keyword evidence="1" id="KW-0472">Membrane</keyword>
<feature type="transmembrane region" description="Helical" evidence="1">
    <location>
        <begin position="157"/>
        <end position="184"/>
    </location>
</feature>
<feature type="transmembrane region" description="Helical" evidence="1">
    <location>
        <begin position="246"/>
        <end position="274"/>
    </location>
</feature>
<feature type="transmembrane region" description="Helical" evidence="1">
    <location>
        <begin position="326"/>
        <end position="347"/>
    </location>
</feature>
<dbReference type="AlphaFoldDB" id="A0A5R8Z2Q9"/>
<sequence>MLRWYRCNKPLAPRQTWCVCLLVMGLYVLPLILADYPYMDDLWRAEQAGSAWSAQGRVLTDWLYSGLGFSAGAVNLFPLPLLLATLLAARALADLAKHYFERPTLAGVLVVLPLWLNPFFLQNLSYQYDGAAMALALACSIWAVTQRVGSVRQLLVGAVWVAVAAGFYQLSINVFAGLCCVEVIRAIQGGASLGQSLRLLGWRLAQLLAGALLYRLTAYPLISLPRTDLLAFDRHWLPEMLHRLEVIAGHVQLLATPGTLWVFLPLLGLAALALGRDVHWLACRALPGWHRVGLISVLLLAVVGCGLLVYGLMFLFALFDDGARMLMGFGPFAVMIGVLAHRALVQLPARPTWLLALPCLFLLSFAFAYGRVLVLQKELHQSLAASVAEQFMRVPALASAQAIYVVGSKARSRDQWLPAAEGAFRAMPALRYVLNINYLMQPELLARFGVVHAHDFAFEQWQALGVKDEPVVSSRFFSIYQAHGKAYVLMKVPQAGVDVGW</sequence>
<feature type="transmembrane region" description="Helical" evidence="1">
    <location>
        <begin position="16"/>
        <end position="34"/>
    </location>
</feature>
<keyword evidence="1" id="KW-1133">Transmembrane helix</keyword>
<feature type="transmembrane region" description="Helical" evidence="1">
    <location>
        <begin position="294"/>
        <end position="319"/>
    </location>
</feature>